<dbReference type="GO" id="GO:0010591">
    <property type="term" value="P:regulation of lamellipodium assembly"/>
    <property type="evidence" value="ECO:0007669"/>
    <property type="project" value="TreeGrafter"/>
</dbReference>
<organism evidence="13 14">
    <name type="scientific">Actinia tenebrosa</name>
    <name type="common">Australian red waratah sea anemone</name>
    <dbReference type="NCBI Taxonomy" id="6105"/>
    <lineage>
        <taxon>Eukaryota</taxon>
        <taxon>Metazoa</taxon>
        <taxon>Cnidaria</taxon>
        <taxon>Anthozoa</taxon>
        <taxon>Hexacorallia</taxon>
        <taxon>Actiniaria</taxon>
        <taxon>Actiniidae</taxon>
        <taxon>Actinia</taxon>
    </lineage>
</organism>
<dbReference type="FunFam" id="3.40.20.10:FF:000007">
    <property type="entry name" value="Twinfilin-1 isoform 1"/>
    <property type="match status" value="1"/>
</dbReference>
<evidence type="ECO:0000256" key="5">
    <source>
        <dbReference type="ARBA" id="ARBA00022737"/>
    </source>
</evidence>
<keyword evidence="4" id="KW-0963">Cytoplasm</keyword>
<dbReference type="PANTHER" id="PTHR13759">
    <property type="entry name" value="TWINFILIN"/>
    <property type="match status" value="1"/>
</dbReference>
<evidence type="ECO:0000259" key="12">
    <source>
        <dbReference type="PROSITE" id="PS51263"/>
    </source>
</evidence>
<evidence type="ECO:0000256" key="11">
    <source>
        <dbReference type="SAM" id="MobiDB-lite"/>
    </source>
</evidence>
<dbReference type="KEGG" id="aten:116298198"/>
<dbReference type="Gene3D" id="3.40.20.10">
    <property type="entry name" value="Severin"/>
    <property type="match status" value="2"/>
</dbReference>
<dbReference type="Proteomes" id="UP000515163">
    <property type="component" value="Unplaced"/>
</dbReference>
<feature type="domain" description="ADF-H" evidence="12">
    <location>
        <begin position="177"/>
        <end position="314"/>
    </location>
</feature>
<dbReference type="PANTHER" id="PTHR13759:SF1">
    <property type="entry name" value="TWINFILIN"/>
    <property type="match status" value="1"/>
</dbReference>
<dbReference type="SMART" id="SM00102">
    <property type="entry name" value="ADF"/>
    <property type="match status" value="2"/>
</dbReference>
<dbReference type="GO" id="GO:0010976">
    <property type="term" value="P:positive regulation of neuron projection development"/>
    <property type="evidence" value="ECO:0007669"/>
    <property type="project" value="TreeGrafter"/>
</dbReference>
<dbReference type="GO" id="GO:0051016">
    <property type="term" value="P:barbed-end actin filament capping"/>
    <property type="evidence" value="ECO:0007669"/>
    <property type="project" value="TreeGrafter"/>
</dbReference>
<proteinExistence type="inferred from homology"/>
<keyword evidence="6" id="KW-0009">Actin-binding</keyword>
<evidence type="ECO:0000313" key="13">
    <source>
        <dbReference type="Proteomes" id="UP000515163"/>
    </source>
</evidence>
<evidence type="ECO:0000256" key="6">
    <source>
        <dbReference type="ARBA" id="ARBA00023203"/>
    </source>
</evidence>
<name>A0A6P8I3L8_ACTTE</name>
<keyword evidence="13" id="KW-1185">Reference proteome</keyword>
<evidence type="ECO:0000256" key="8">
    <source>
        <dbReference type="ARBA" id="ARBA00038532"/>
    </source>
</evidence>
<dbReference type="FunCoup" id="A0A6P8I3L8">
    <property type="interactions" value="1245"/>
</dbReference>
<evidence type="ECO:0000256" key="4">
    <source>
        <dbReference type="ARBA" id="ARBA00022490"/>
    </source>
</evidence>
<evidence type="ECO:0000256" key="7">
    <source>
        <dbReference type="ARBA" id="ARBA00023212"/>
    </source>
</evidence>
<reference evidence="14" key="1">
    <citation type="submission" date="2025-08" db="UniProtKB">
        <authorList>
            <consortium name="RefSeq"/>
        </authorList>
    </citation>
    <scope>IDENTIFICATION</scope>
    <source>
        <tissue evidence="14">Tentacle</tissue>
    </source>
</reference>
<evidence type="ECO:0000256" key="2">
    <source>
        <dbReference type="ARBA" id="ARBA00004544"/>
    </source>
</evidence>
<dbReference type="AlphaFoldDB" id="A0A6P8I3L8"/>
<evidence type="ECO:0000256" key="10">
    <source>
        <dbReference type="ARBA" id="ARBA00069496"/>
    </source>
</evidence>
<keyword evidence="5" id="KW-0677">Repeat</keyword>
<keyword evidence="7" id="KW-0206">Cytoskeleton</keyword>
<gene>
    <name evidence="14" type="primary">LOC116298198</name>
</gene>
<comment type="subcellular location">
    <subcellularLocation>
        <location evidence="2">Cytoplasm</location>
        <location evidence="2">Cell cortex</location>
    </subcellularLocation>
    <subcellularLocation>
        <location evidence="1">Cytoplasm</location>
        <location evidence="1">Cytoskeleton</location>
    </subcellularLocation>
</comment>
<feature type="domain" description="ADF-H" evidence="12">
    <location>
        <begin position="1"/>
        <end position="138"/>
    </location>
</feature>
<dbReference type="GO" id="GO:0005938">
    <property type="term" value="C:cell cortex"/>
    <property type="evidence" value="ECO:0007669"/>
    <property type="project" value="UniProtKB-SubCell"/>
</dbReference>
<dbReference type="FunFam" id="3.40.20.10:FF:000042">
    <property type="entry name" value="Actin depolymerizing protein"/>
    <property type="match status" value="1"/>
</dbReference>
<dbReference type="SUPFAM" id="SSF55753">
    <property type="entry name" value="Actin depolymerizing proteins"/>
    <property type="match status" value="2"/>
</dbReference>
<dbReference type="InParanoid" id="A0A6P8I3L8"/>
<dbReference type="GeneID" id="116298198"/>
<evidence type="ECO:0000313" key="14">
    <source>
        <dbReference type="RefSeq" id="XP_031562443.1"/>
    </source>
</evidence>
<dbReference type="GO" id="GO:0030042">
    <property type="term" value="P:actin filament depolymerization"/>
    <property type="evidence" value="ECO:0007669"/>
    <property type="project" value="TreeGrafter"/>
</dbReference>
<dbReference type="GO" id="GO:0005884">
    <property type="term" value="C:actin filament"/>
    <property type="evidence" value="ECO:0007669"/>
    <property type="project" value="TreeGrafter"/>
</dbReference>
<dbReference type="GO" id="GO:0051015">
    <property type="term" value="F:actin filament binding"/>
    <property type="evidence" value="ECO:0007669"/>
    <property type="project" value="TreeGrafter"/>
</dbReference>
<accession>A0A6P8I3L8</accession>
<sequence>MSHQTGIQANDDLKSLFAQSKEGDIRVIKIDIIDEELTPVTSLEPANDWETDFDLVPPLLEAKKSCYLLYRLDTKNNQGYEWLFIVYTPDFAPIRDKMLFAGTKATLKKEFGGGHVKDELLGSEKGDITLDAYLKQKEAEHAPPPLTAEERELQDVKHQEGARTHINVSTKVSHMTGVHFPVNDQGIESLQRLQNKEIQYVQLKLNIENETIELAGEEGSVEPADLAGLVPTNEARYHFYLFKHTHEGDYMESIMFIYSMPGYSCGIKERMLYSSCKGPVVDFAEQQIGMEIPKKIEISDMSEINEDFLQDELHPKKNLHRPKFAKPKAPSGRGARRITKPKKREEGSED</sequence>
<dbReference type="CDD" id="cd11285">
    <property type="entry name" value="ADF_Twf-N_like"/>
    <property type="match status" value="1"/>
</dbReference>
<comment type="similarity">
    <text evidence="3">Belongs to the actin-binding proteins ADF family. Twinfilin subfamily.</text>
</comment>
<comment type="subunit">
    <text evidence="8">Interacts with G-actin; ADP-actin form.</text>
</comment>
<dbReference type="OrthoDB" id="10006997at2759"/>
<dbReference type="CDD" id="cd11284">
    <property type="entry name" value="ADF_Twf-C_like"/>
    <property type="match status" value="1"/>
</dbReference>
<protein>
    <recommendedName>
        <fullName evidence="10">Twinfilin</fullName>
    </recommendedName>
</protein>
<dbReference type="Pfam" id="PF00241">
    <property type="entry name" value="Cofilin_ADF"/>
    <property type="match status" value="2"/>
</dbReference>
<evidence type="ECO:0000256" key="1">
    <source>
        <dbReference type="ARBA" id="ARBA00004245"/>
    </source>
</evidence>
<dbReference type="RefSeq" id="XP_031562443.1">
    <property type="nucleotide sequence ID" value="XM_031706583.1"/>
</dbReference>
<dbReference type="PROSITE" id="PS51263">
    <property type="entry name" value="ADF_H"/>
    <property type="match status" value="2"/>
</dbReference>
<feature type="region of interest" description="Disordered" evidence="11">
    <location>
        <begin position="312"/>
        <end position="350"/>
    </location>
</feature>
<dbReference type="GO" id="GO:0030016">
    <property type="term" value="C:myofibril"/>
    <property type="evidence" value="ECO:0007669"/>
    <property type="project" value="TreeGrafter"/>
</dbReference>
<dbReference type="GO" id="GO:0003785">
    <property type="term" value="F:actin monomer binding"/>
    <property type="evidence" value="ECO:0007669"/>
    <property type="project" value="TreeGrafter"/>
</dbReference>
<feature type="compositionally biased region" description="Basic residues" evidence="11">
    <location>
        <begin position="316"/>
        <end position="326"/>
    </location>
</feature>
<evidence type="ECO:0000256" key="9">
    <source>
        <dbReference type="ARBA" id="ARBA00056419"/>
    </source>
</evidence>
<dbReference type="InterPro" id="IPR029006">
    <property type="entry name" value="ADF-H/Gelsolin-like_dom_sf"/>
</dbReference>
<dbReference type="InterPro" id="IPR002108">
    <property type="entry name" value="ADF-H"/>
</dbReference>
<comment type="function">
    <text evidence="9">Actin-binding protein involved in motile and morphological processes. Inhibits actin polymerization, likely by sequestering G-actin.</text>
</comment>
<evidence type="ECO:0000256" key="3">
    <source>
        <dbReference type="ARBA" id="ARBA00009557"/>
    </source>
</evidence>
<dbReference type="InterPro" id="IPR028458">
    <property type="entry name" value="Twinfilin"/>
</dbReference>